<sequence>MRIRRSRLTADFVQLPNGTVRDERLSYMARGILAELLSRPDGWETTADDLWRRAAQARPENKGEGRRAFRAAFAELKDRGYLTSATESLPGGRHGTVLTVHDLPQNGDVCAGGTDVPHAGTSEGGSDSTDVPHAGTSLRRQKKKTEKKKTESGDGRQATTGSGVRGEGGFAAPDKPTPTSTTKTNPTAEQAAAIGAIIGLLPPALRDRLPARVPAALVDAIREELERGLNAAQLVERTDARWNAWGLALDADTDGGGRGLHSPVGAAIRLFHPGYCPDPRCIDGVLPDTGASCRTCEERAADRAADRAAERAAAKTPASPPRTPLRAVPAPTGHTTRTT</sequence>
<accession>A0A7W3T4H2</accession>
<protein>
    <submittedName>
        <fullName evidence="2">Uncharacterized protein</fullName>
    </submittedName>
</protein>
<dbReference type="Proteomes" id="UP000530234">
    <property type="component" value="Unassembled WGS sequence"/>
</dbReference>
<feature type="compositionally biased region" description="Basic and acidic residues" evidence="1">
    <location>
        <begin position="302"/>
        <end position="313"/>
    </location>
</feature>
<keyword evidence="3" id="KW-1185">Reference proteome</keyword>
<dbReference type="AlphaFoldDB" id="A0A7W3T4H2"/>
<comment type="caution">
    <text evidence="2">The sequence shown here is derived from an EMBL/GenBank/DDBJ whole genome shotgun (WGS) entry which is preliminary data.</text>
</comment>
<evidence type="ECO:0000313" key="2">
    <source>
        <dbReference type="EMBL" id="MBB0230626.1"/>
    </source>
</evidence>
<reference evidence="3" key="1">
    <citation type="submission" date="2019-10" db="EMBL/GenBank/DDBJ databases">
        <title>Streptomyces sp. nov., a novel actinobacterium isolated from alkaline environment.</title>
        <authorList>
            <person name="Golinska P."/>
        </authorList>
    </citation>
    <scope>NUCLEOTIDE SEQUENCE [LARGE SCALE GENOMIC DNA]</scope>
    <source>
        <strain evidence="3">DSM 42108</strain>
    </source>
</reference>
<feature type="region of interest" description="Disordered" evidence="1">
    <location>
        <begin position="302"/>
        <end position="339"/>
    </location>
</feature>
<evidence type="ECO:0000313" key="3">
    <source>
        <dbReference type="Proteomes" id="UP000530234"/>
    </source>
</evidence>
<feature type="non-terminal residue" evidence="2">
    <location>
        <position position="339"/>
    </location>
</feature>
<name>A0A7W3T4H2_9ACTN</name>
<feature type="region of interest" description="Disordered" evidence="1">
    <location>
        <begin position="108"/>
        <end position="186"/>
    </location>
</feature>
<evidence type="ECO:0000256" key="1">
    <source>
        <dbReference type="SAM" id="MobiDB-lite"/>
    </source>
</evidence>
<organism evidence="2 3">
    <name type="scientific">Streptomyces calidiresistens</name>
    <dbReference type="NCBI Taxonomy" id="1485586"/>
    <lineage>
        <taxon>Bacteria</taxon>
        <taxon>Bacillati</taxon>
        <taxon>Actinomycetota</taxon>
        <taxon>Actinomycetes</taxon>
        <taxon>Kitasatosporales</taxon>
        <taxon>Streptomycetaceae</taxon>
        <taxon>Streptomyces</taxon>
    </lineage>
</organism>
<dbReference type="EMBL" id="VKHS01000318">
    <property type="protein sequence ID" value="MBB0230626.1"/>
    <property type="molecule type" value="Genomic_DNA"/>
</dbReference>
<proteinExistence type="predicted"/>
<feature type="compositionally biased region" description="Low complexity" evidence="1">
    <location>
        <begin position="173"/>
        <end position="186"/>
    </location>
</feature>
<gene>
    <name evidence="2" type="ORF">FOE67_14150</name>
</gene>